<keyword evidence="3" id="KW-1185">Reference proteome</keyword>
<evidence type="ECO:0000313" key="2">
    <source>
        <dbReference type="EMBL" id="MBT1704150.1"/>
    </source>
</evidence>
<dbReference type="Gene3D" id="3.30.1540.10">
    <property type="entry name" value="formyl-coa transferase, domain 3"/>
    <property type="match status" value="1"/>
</dbReference>
<gene>
    <name evidence="2" type="ORF">KK060_12725</name>
</gene>
<dbReference type="GO" id="GO:0016740">
    <property type="term" value="F:transferase activity"/>
    <property type="evidence" value="ECO:0007669"/>
    <property type="project" value="UniProtKB-KW"/>
</dbReference>
<sequence>MSQLEGVKVLELASVLAGPSVGQFFAELGASVIKVENIKGGGDVTRTWKFLGETTDDRSAYFCSVNWGKRSLAVDLSKPEGQEIIHLITKQTDVVISSYKPGDAEKLRVDYTTLSSINPAIIYGMITGYGSSNPRVGYDAIIQAEAGFMFMNGEPGGASLKMPVALIDILAGHHLKEGLLLAMIERMKTGKGKVVEVSLIQAALTSLANQATNWLVGKKLPQKQGSVHPNIAPYGEVFRTADNKELMLAVGSDRQFSDLCNVLGLTGVINNEKFSSNSLRVQNRPELFNLLASKIKELNSAWLMTHLNQNRIPAGLIQNIKEALDMPEGKELLLQSNDVKGLRSIAAKFETFNSHFPPPPHLGQHSEEILRESLQYSSEMIEKLVNAGIIK</sequence>
<dbReference type="Proteomes" id="UP000772618">
    <property type="component" value="Unassembled WGS sequence"/>
</dbReference>
<evidence type="ECO:0000313" key="3">
    <source>
        <dbReference type="Proteomes" id="UP000772618"/>
    </source>
</evidence>
<organism evidence="2 3">
    <name type="scientific">Chryseosolibacter indicus</name>
    <dbReference type="NCBI Taxonomy" id="2782351"/>
    <lineage>
        <taxon>Bacteria</taxon>
        <taxon>Pseudomonadati</taxon>
        <taxon>Bacteroidota</taxon>
        <taxon>Cytophagia</taxon>
        <taxon>Cytophagales</taxon>
        <taxon>Chryseotaleaceae</taxon>
        <taxon>Chryseosolibacter</taxon>
    </lineage>
</organism>
<dbReference type="RefSeq" id="WP_254154112.1">
    <property type="nucleotide sequence ID" value="NZ_JAHESD010000026.1"/>
</dbReference>
<name>A0ABS5VTI2_9BACT</name>
<reference evidence="2 3" key="1">
    <citation type="submission" date="2021-05" db="EMBL/GenBank/DDBJ databases">
        <title>A Polyphasic approach of four new species of the genus Ohtaekwangia: Ohtaekwangia histidinii sp. nov., Ohtaekwangia cretensis sp. nov., Ohtaekwangia indiensis sp. nov., Ohtaekwangia reichenbachii sp. nov. from diverse environment.</title>
        <authorList>
            <person name="Octaviana S."/>
        </authorList>
    </citation>
    <scope>NUCLEOTIDE SEQUENCE [LARGE SCALE GENOMIC DNA]</scope>
    <source>
        <strain evidence="2 3">PWU20</strain>
    </source>
</reference>
<dbReference type="InterPro" id="IPR050483">
    <property type="entry name" value="CoA-transferase_III_domain"/>
</dbReference>
<dbReference type="InterPro" id="IPR023606">
    <property type="entry name" value="CoA-Trfase_III_dom_1_sf"/>
</dbReference>
<proteinExistence type="predicted"/>
<dbReference type="SUPFAM" id="SSF89796">
    <property type="entry name" value="CoA-transferase family III (CaiB/BaiF)"/>
    <property type="match status" value="1"/>
</dbReference>
<dbReference type="InterPro" id="IPR044855">
    <property type="entry name" value="CoA-Trfase_III_dom3_sf"/>
</dbReference>
<dbReference type="Gene3D" id="3.40.50.10540">
    <property type="entry name" value="Crotonobetainyl-coa:carnitine coa-transferase, domain 1"/>
    <property type="match status" value="1"/>
</dbReference>
<dbReference type="Pfam" id="PF02515">
    <property type="entry name" value="CoA_transf_3"/>
    <property type="match status" value="1"/>
</dbReference>
<evidence type="ECO:0000256" key="1">
    <source>
        <dbReference type="ARBA" id="ARBA00022679"/>
    </source>
</evidence>
<keyword evidence="1 2" id="KW-0808">Transferase</keyword>
<dbReference type="EMBL" id="JAHESD010000026">
    <property type="protein sequence ID" value="MBT1704150.1"/>
    <property type="molecule type" value="Genomic_DNA"/>
</dbReference>
<dbReference type="PANTHER" id="PTHR48207">
    <property type="entry name" value="SUCCINATE--HYDROXYMETHYLGLUTARATE COA-TRANSFERASE"/>
    <property type="match status" value="1"/>
</dbReference>
<protein>
    <submittedName>
        <fullName evidence="2">CoA transferase</fullName>
    </submittedName>
</protein>
<dbReference type="PANTHER" id="PTHR48207:SF3">
    <property type="entry name" value="SUCCINATE--HYDROXYMETHYLGLUTARATE COA-TRANSFERASE"/>
    <property type="match status" value="1"/>
</dbReference>
<comment type="caution">
    <text evidence="2">The sequence shown here is derived from an EMBL/GenBank/DDBJ whole genome shotgun (WGS) entry which is preliminary data.</text>
</comment>
<accession>A0ABS5VTI2</accession>
<dbReference type="InterPro" id="IPR003673">
    <property type="entry name" value="CoA-Trfase_fam_III"/>
</dbReference>